<dbReference type="EMBL" id="MT143980">
    <property type="protein sequence ID" value="QJA44760.1"/>
    <property type="molecule type" value="Genomic_DNA"/>
</dbReference>
<feature type="region of interest" description="Disordered" evidence="1">
    <location>
        <begin position="56"/>
        <end position="76"/>
    </location>
</feature>
<sequence>MRREFKMTQEQLDHLFEASQPVRYMIIGGVAPRSPRERAHGAWRDLGQEMGFDWQTVRPAPGKGQRYFTAEPIGED</sequence>
<reference evidence="2" key="1">
    <citation type="submission" date="2020-03" db="EMBL/GenBank/DDBJ databases">
        <title>The deep terrestrial virosphere.</title>
        <authorList>
            <person name="Holmfeldt K."/>
            <person name="Nilsson E."/>
            <person name="Simone D."/>
            <person name="Lopez-Fernandez M."/>
            <person name="Wu X."/>
            <person name="de Brujin I."/>
            <person name="Lundin D."/>
            <person name="Andersson A."/>
            <person name="Bertilsson S."/>
            <person name="Dopson M."/>
        </authorList>
    </citation>
    <scope>NUCLEOTIDE SEQUENCE</scope>
    <source>
        <strain evidence="2">TM448A00147</strain>
        <strain evidence="3">TM448B00305</strain>
    </source>
</reference>
<proteinExistence type="predicted"/>
<gene>
    <name evidence="2" type="ORF">TM448A00147_0019</name>
    <name evidence="3" type="ORF">TM448B00305_0028</name>
</gene>
<dbReference type="AlphaFoldDB" id="A0A6H1ZC56"/>
<accession>A0A6H1ZC56</accession>
<protein>
    <submittedName>
        <fullName evidence="2">Uncharacterized protein</fullName>
    </submittedName>
</protein>
<organism evidence="2">
    <name type="scientific">viral metagenome</name>
    <dbReference type="NCBI Taxonomy" id="1070528"/>
    <lineage>
        <taxon>unclassified sequences</taxon>
        <taxon>metagenomes</taxon>
        <taxon>organismal metagenomes</taxon>
    </lineage>
</organism>
<evidence type="ECO:0000256" key="1">
    <source>
        <dbReference type="SAM" id="MobiDB-lite"/>
    </source>
</evidence>
<dbReference type="EMBL" id="MT144608">
    <property type="protein sequence ID" value="QJH94907.1"/>
    <property type="molecule type" value="Genomic_DNA"/>
</dbReference>
<name>A0A6H1ZC56_9ZZZZ</name>
<evidence type="ECO:0000313" key="3">
    <source>
        <dbReference type="EMBL" id="QJH94907.1"/>
    </source>
</evidence>
<evidence type="ECO:0000313" key="2">
    <source>
        <dbReference type="EMBL" id="QJA44760.1"/>
    </source>
</evidence>